<reference evidence="21" key="1">
    <citation type="journal article" date="2023" name="Proc. Natl. Acad. Sci. U.S.A.">
        <title>Genomic and structural basis for evolution of tropane alkaloid biosynthesis.</title>
        <authorList>
            <person name="Wanga Y.-J."/>
            <person name="Taina T."/>
            <person name="Yua J.-Y."/>
            <person name="Lia J."/>
            <person name="Xua B."/>
            <person name="Chenc J."/>
            <person name="D'Auriad J.C."/>
            <person name="Huanga J.-P."/>
            <person name="Huanga S.-X."/>
        </authorList>
    </citation>
    <scope>NUCLEOTIDE SEQUENCE [LARGE SCALE GENOMIC DNA]</scope>
    <source>
        <strain evidence="21">cv. KIB-2019</strain>
    </source>
</reference>
<dbReference type="SMART" id="SM00297">
    <property type="entry name" value="BROMO"/>
    <property type="match status" value="1"/>
</dbReference>
<keyword evidence="14" id="KW-0539">Nucleus</keyword>
<evidence type="ECO:0000256" key="15">
    <source>
        <dbReference type="PROSITE-ProRule" id="PRU00035"/>
    </source>
</evidence>
<feature type="compositionally biased region" description="Acidic residues" evidence="17">
    <location>
        <begin position="809"/>
        <end position="833"/>
    </location>
</feature>
<dbReference type="FunFam" id="1.20.1280.290:FF:000001">
    <property type="entry name" value="Bidirectional sugar transporter SWEET"/>
    <property type="match status" value="1"/>
</dbReference>
<keyword evidence="12 18" id="KW-0472">Membrane</keyword>
<dbReference type="InterPro" id="IPR037377">
    <property type="entry name" value="GTE_bromo"/>
</dbReference>
<dbReference type="Pfam" id="PF03083">
    <property type="entry name" value="MtN3_slv"/>
    <property type="match status" value="2"/>
</dbReference>
<feature type="region of interest" description="Disordered" evidence="17">
    <location>
        <begin position="533"/>
        <end position="558"/>
    </location>
</feature>
<comment type="caution">
    <text evidence="20">The sequence shown here is derived from an EMBL/GenBank/DDBJ whole genome shotgun (WGS) entry which is preliminary data.</text>
</comment>
<feature type="transmembrane region" description="Helical" evidence="18">
    <location>
        <begin position="167"/>
        <end position="189"/>
    </location>
</feature>
<dbReference type="Proteomes" id="UP001152561">
    <property type="component" value="Unassembled WGS sequence"/>
</dbReference>
<feature type="transmembrane region" description="Helical" evidence="18">
    <location>
        <begin position="46"/>
        <end position="66"/>
    </location>
</feature>
<dbReference type="InterPro" id="IPR036427">
    <property type="entry name" value="Bromodomain-like_sf"/>
</dbReference>
<keyword evidence="4" id="KW-0813">Transport</keyword>
<evidence type="ECO:0000256" key="12">
    <source>
        <dbReference type="ARBA" id="ARBA00023136"/>
    </source>
</evidence>
<feature type="transmembrane region" description="Helical" evidence="18">
    <location>
        <begin position="107"/>
        <end position="128"/>
    </location>
</feature>
<evidence type="ECO:0000256" key="16">
    <source>
        <dbReference type="SAM" id="Coils"/>
    </source>
</evidence>
<evidence type="ECO:0000256" key="6">
    <source>
        <dbReference type="ARBA" id="ARBA00022692"/>
    </source>
</evidence>
<feature type="coiled-coil region" evidence="16">
    <location>
        <begin position="692"/>
        <end position="755"/>
    </location>
</feature>
<keyword evidence="13" id="KW-0804">Transcription</keyword>
<dbReference type="GO" id="GO:0012505">
    <property type="term" value="C:endomembrane system"/>
    <property type="evidence" value="ECO:0007669"/>
    <property type="project" value="UniProtKB-SubCell"/>
</dbReference>
<evidence type="ECO:0000256" key="11">
    <source>
        <dbReference type="ARBA" id="ARBA00023117"/>
    </source>
</evidence>
<organism evidence="20 21">
    <name type="scientific">Anisodus acutangulus</name>
    <dbReference type="NCBI Taxonomy" id="402998"/>
    <lineage>
        <taxon>Eukaryota</taxon>
        <taxon>Viridiplantae</taxon>
        <taxon>Streptophyta</taxon>
        <taxon>Embryophyta</taxon>
        <taxon>Tracheophyta</taxon>
        <taxon>Spermatophyta</taxon>
        <taxon>Magnoliopsida</taxon>
        <taxon>eudicotyledons</taxon>
        <taxon>Gunneridae</taxon>
        <taxon>Pentapetalae</taxon>
        <taxon>asterids</taxon>
        <taxon>lamiids</taxon>
        <taxon>Solanales</taxon>
        <taxon>Solanaceae</taxon>
        <taxon>Solanoideae</taxon>
        <taxon>Hyoscyameae</taxon>
        <taxon>Anisodus</taxon>
    </lineage>
</organism>
<evidence type="ECO:0000256" key="7">
    <source>
        <dbReference type="ARBA" id="ARBA00022737"/>
    </source>
</evidence>
<dbReference type="GO" id="GO:0051260">
    <property type="term" value="P:protein homooligomerization"/>
    <property type="evidence" value="ECO:0007669"/>
    <property type="project" value="UniProtKB-ARBA"/>
</dbReference>
<feature type="region of interest" description="Disordered" evidence="17">
    <location>
        <begin position="428"/>
        <end position="463"/>
    </location>
</feature>
<feature type="transmembrane region" description="Helical" evidence="18">
    <location>
        <begin position="140"/>
        <end position="160"/>
    </location>
</feature>
<feature type="transmembrane region" description="Helical" evidence="18">
    <location>
        <begin position="72"/>
        <end position="95"/>
    </location>
</feature>
<dbReference type="OrthoDB" id="21449at2759"/>
<evidence type="ECO:0000256" key="1">
    <source>
        <dbReference type="ARBA" id="ARBA00004123"/>
    </source>
</evidence>
<dbReference type="InterPro" id="IPR004316">
    <property type="entry name" value="SWEET_rpt"/>
</dbReference>
<feature type="domain" description="Bromo" evidence="19">
    <location>
        <begin position="324"/>
        <end position="396"/>
    </location>
</feature>
<feature type="compositionally biased region" description="Polar residues" evidence="17">
    <location>
        <begin position="437"/>
        <end position="446"/>
    </location>
</feature>
<keyword evidence="7" id="KW-0677">Repeat</keyword>
<keyword evidence="11 15" id="KW-0103">Bromodomain</keyword>
<evidence type="ECO:0000256" key="10">
    <source>
        <dbReference type="ARBA" id="ARBA00023054"/>
    </source>
</evidence>
<dbReference type="GO" id="GO:0005634">
    <property type="term" value="C:nucleus"/>
    <property type="evidence" value="ECO:0007669"/>
    <property type="project" value="UniProtKB-SubCell"/>
</dbReference>
<evidence type="ECO:0000256" key="2">
    <source>
        <dbReference type="ARBA" id="ARBA00004127"/>
    </source>
</evidence>
<proteinExistence type="inferred from homology"/>
<keyword evidence="21" id="KW-1185">Reference proteome</keyword>
<gene>
    <name evidence="20" type="ORF">K7X08_017953</name>
</gene>
<evidence type="ECO:0000256" key="18">
    <source>
        <dbReference type="SAM" id="Phobius"/>
    </source>
</evidence>
<dbReference type="GO" id="GO:0016020">
    <property type="term" value="C:membrane"/>
    <property type="evidence" value="ECO:0007669"/>
    <property type="project" value="InterPro"/>
</dbReference>
<evidence type="ECO:0000256" key="3">
    <source>
        <dbReference type="ARBA" id="ARBA00007809"/>
    </source>
</evidence>
<dbReference type="PROSITE" id="PS50014">
    <property type="entry name" value="BROMODOMAIN_2"/>
    <property type="match status" value="1"/>
</dbReference>
<evidence type="ECO:0000313" key="21">
    <source>
        <dbReference type="Proteomes" id="UP001152561"/>
    </source>
</evidence>
<accession>A0A9Q1R8P3</accession>
<dbReference type="PANTHER" id="PTHR46136:SF19">
    <property type="entry name" value="TRANSCRIPTION FACTOR GTE12"/>
    <property type="match status" value="1"/>
</dbReference>
<dbReference type="CDD" id="cd05506">
    <property type="entry name" value="Bromo_plant1"/>
    <property type="match status" value="1"/>
</dbReference>
<keyword evidence="6 18" id="KW-0812">Transmembrane</keyword>
<comment type="similarity">
    <text evidence="3">Belongs to the SWEET sugar transporter family.</text>
</comment>
<feature type="region of interest" description="Disordered" evidence="17">
    <location>
        <begin position="808"/>
        <end position="833"/>
    </location>
</feature>
<evidence type="ECO:0000256" key="5">
    <source>
        <dbReference type="ARBA" id="ARBA00022597"/>
    </source>
</evidence>
<evidence type="ECO:0000313" key="20">
    <source>
        <dbReference type="EMBL" id="KAJ8545370.1"/>
    </source>
</evidence>
<dbReference type="PANTHER" id="PTHR46136">
    <property type="entry name" value="TRANSCRIPTION FACTOR GTE8"/>
    <property type="match status" value="1"/>
</dbReference>
<dbReference type="Pfam" id="PF00439">
    <property type="entry name" value="Bromodomain"/>
    <property type="match status" value="1"/>
</dbReference>
<feature type="compositionally biased region" description="Polar residues" evidence="17">
    <location>
        <begin position="536"/>
        <end position="547"/>
    </location>
</feature>
<evidence type="ECO:0000256" key="14">
    <source>
        <dbReference type="ARBA" id="ARBA00023242"/>
    </source>
</evidence>
<keyword evidence="10 16" id="KW-0175">Coiled coil</keyword>
<keyword evidence="5" id="KW-0762">Sugar transport</keyword>
<evidence type="ECO:0000256" key="13">
    <source>
        <dbReference type="ARBA" id="ARBA00023163"/>
    </source>
</evidence>
<dbReference type="FunFam" id="1.20.1280.290:FF:000002">
    <property type="entry name" value="Bidirectional sugar transporter SWEET"/>
    <property type="match status" value="1"/>
</dbReference>
<evidence type="ECO:0000259" key="19">
    <source>
        <dbReference type="PROSITE" id="PS50014"/>
    </source>
</evidence>
<dbReference type="EMBL" id="JAJAGQ010000013">
    <property type="protein sequence ID" value="KAJ8545370.1"/>
    <property type="molecule type" value="Genomic_DNA"/>
</dbReference>
<keyword evidence="9" id="KW-0805">Transcription regulation</keyword>
<sequence>MSVLGELYSISSFAAGVAGNLFAFVLFVSPIPTFRRIIRSKSTEQFSGLPYIYALLNCLICLWYATPTVSPGIILVFTVNSIGAVFQLVYIAIFIIHAEGSKKLKMLGLVLGVFAVFAAIVSISLILFEPPSRQTFVGYLSVFSLISMFASPLFIINLVIKTKSVEYMPFYLSLATFLMSLSFFAYGMFKNDPFISVPNGIGGVLGVIQLVLYFRYCIEFQGLYVQMVNAQSPKVNSSLELLELSTMNIGDNTVTKKLKIKISSKGVQAESAGGSEMNIKVKLPLPSDSKKRAPQLVMDNEREKRRKMDRSVKQQCSNILKTLMAHPSGWPFLVPVDPIQYNIPDYFTIIRKPMDLGTVKAKLDGNVYFDVDEFAADVRLTFANAMKYNPPNNDFHLMAKRLDSMFNQRWKLLEGKWKSESKKFSQDCVSSGKENDTMNTRDTFLNKSAPRANGPSKRSMPLEEKQKLKKELVDLLRGNVIKKMQNALQKFGLVGLKEEKVNLDLDKYDDDTLLELKRVVRVYSNLATEKAEPASVKQSGGHLSSMETVPKDSSTSSISSINTKQQADIVACVLQGVNTHAHPRKFPTERKLEQDHLGVARRDRKVTNSLASVSCRTDLNSHGGRDILHEENSCSSPNRSTCASTVTYGWNPLMNIDLSPTKALRAAMLKSRFADTIIKAKQKSLPVDGDKADSHRMQQERAQREKRQLEEKVLIEAELKAAEVASRRKAEADLKMQRERQREAARIDLQKMERTVEFEDNLKILRDLEKLCKCCSEAENFTGNGDGFTIILGDNPLERLGLCIKEDYSSDDDDDDDDDDAILNGDWEDGEIL</sequence>
<evidence type="ECO:0000256" key="8">
    <source>
        <dbReference type="ARBA" id="ARBA00022989"/>
    </source>
</evidence>
<name>A0A9Q1R8P3_9SOLA</name>
<dbReference type="SUPFAM" id="SSF47370">
    <property type="entry name" value="Bromodomain"/>
    <property type="match status" value="1"/>
</dbReference>
<comment type="subcellular location">
    <subcellularLocation>
        <location evidence="2">Endomembrane system</location>
        <topology evidence="2">Multi-pass membrane protein</topology>
    </subcellularLocation>
    <subcellularLocation>
        <location evidence="1">Nucleus</location>
    </subcellularLocation>
</comment>
<protein>
    <recommendedName>
        <fullName evidence="19">Bromo domain-containing protein</fullName>
    </recommendedName>
</protein>
<dbReference type="Gene3D" id="1.20.920.10">
    <property type="entry name" value="Bromodomain-like"/>
    <property type="match status" value="1"/>
</dbReference>
<feature type="transmembrane region" description="Helical" evidence="18">
    <location>
        <begin position="12"/>
        <end position="34"/>
    </location>
</feature>
<evidence type="ECO:0000256" key="17">
    <source>
        <dbReference type="SAM" id="MobiDB-lite"/>
    </source>
</evidence>
<evidence type="ECO:0000256" key="4">
    <source>
        <dbReference type="ARBA" id="ARBA00022448"/>
    </source>
</evidence>
<dbReference type="Gene3D" id="1.20.1280.290">
    <property type="match status" value="2"/>
</dbReference>
<evidence type="ECO:0000256" key="9">
    <source>
        <dbReference type="ARBA" id="ARBA00023015"/>
    </source>
</evidence>
<dbReference type="PRINTS" id="PR00503">
    <property type="entry name" value="BROMODOMAIN"/>
</dbReference>
<dbReference type="AlphaFoldDB" id="A0A9Q1R8P3"/>
<dbReference type="InterPro" id="IPR001487">
    <property type="entry name" value="Bromodomain"/>
</dbReference>
<dbReference type="InterPro" id="IPR052442">
    <property type="entry name" value="Env_Response_Regulator"/>
</dbReference>
<keyword evidence="8 18" id="KW-1133">Transmembrane helix</keyword>